<evidence type="ECO:0000256" key="1">
    <source>
        <dbReference type="ARBA" id="ARBA00004651"/>
    </source>
</evidence>
<evidence type="ECO:0000313" key="12">
    <source>
        <dbReference type="Proteomes" id="UP000650994"/>
    </source>
</evidence>
<organism evidence="10 11">
    <name type="scientific">Chishuiella changwenlii</name>
    <dbReference type="NCBI Taxonomy" id="1434701"/>
    <lineage>
        <taxon>Bacteria</taxon>
        <taxon>Pseudomonadati</taxon>
        <taxon>Bacteroidota</taxon>
        <taxon>Flavobacteriia</taxon>
        <taxon>Flavobacteriales</taxon>
        <taxon>Weeksellaceae</taxon>
        <taxon>Chishuiella</taxon>
    </lineage>
</organism>
<dbReference type="GO" id="GO:0005886">
    <property type="term" value="C:plasma membrane"/>
    <property type="evidence" value="ECO:0007669"/>
    <property type="project" value="UniProtKB-SubCell"/>
</dbReference>
<dbReference type="Gene3D" id="1.20.1250.20">
    <property type="entry name" value="MFS general substrate transporter like domains"/>
    <property type="match status" value="1"/>
</dbReference>
<dbReference type="Pfam" id="PF00083">
    <property type="entry name" value="Sugar_tr"/>
    <property type="match status" value="1"/>
</dbReference>
<dbReference type="RefSeq" id="WP_072931871.1">
    <property type="nucleotide sequence ID" value="NZ_BMFL01000008.1"/>
</dbReference>
<evidence type="ECO:0000259" key="8">
    <source>
        <dbReference type="PROSITE" id="PS50850"/>
    </source>
</evidence>
<proteinExistence type="predicted"/>
<feature type="transmembrane region" description="Helical" evidence="7">
    <location>
        <begin position="431"/>
        <end position="449"/>
    </location>
</feature>
<keyword evidence="2" id="KW-0813">Transport</keyword>
<evidence type="ECO:0000256" key="6">
    <source>
        <dbReference type="ARBA" id="ARBA00023136"/>
    </source>
</evidence>
<feature type="transmembrane region" description="Helical" evidence="7">
    <location>
        <begin position="64"/>
        <end position="82"/>
    </location>
</feature>
<name>A0A1M6YE31_9FLAO</name>
<dbReference type="InterPro" id="IPR020846">
    <property type="entry name" value="MFS_dom"/>
</dbReference>
<dbReference type="GO" id="GO:0022857">
    <property type="term" value="F:transmembrane transporter activity"/>
    <property type="evidence" value="ECO:0007669"/>
    <property type="project" value="InterPro"/>
</dbReference>
<evidence type="ECO:0000256" key="5">
    <source>
        <dbReference type="ARBA" id="ARBA00022989"/>
    </source>
</evidence>
<reference evidence="12" key="4">
    <citation type="journal article" date="2019" name="Int. J. Syst. Evol. Microbiol.">
        <title>The Global Catalogue of Microorganisms (GCM) 10K type strain sequencing project: providing services to taxonomists for standard genome sequencing and annotation.</title>
        <authorList>
            <consortium name="The Broad Institute Genomics Platform"/>
            <consortium name="The Broad Institute Genome Sequencing Center for Infectious Disease"/>
            <person name="Wu L."/>
            <person name="Ma J."/>
        </authorList>
    </citation>
    <scope>NUCLEOTIDE SEQUENCE [LARGE SCALE GENOMIC DNA]</scope>
    <source>
        <strain evidence="12">CGMCC 1.12707</strain>
    </source>
</reference>
<comment type="subcellular location">
    <subcellularLocation>
        <location evidence="1">Cell membrane</location>
        <topology evidence="1">Multi-pass membrane protein</topology>
    </subcellularLocation>
</comment>
<dbReference type="EMBL" id="BMFL01000008">
    <property type="protein sequence ID" value="GGE97601.1"/>
    <property type="molecule type" value="Genomic_DNA"/>
</dbReference>
<feature type="transmembrane region" description="Helical" evidence="7">
    <location>
        <begin position="286"/>
        <end position="304"/>
    </location>
</feature>
<dbReference type="InterPro" id="IPR036259">
    <property type="entry name" value="MFS_trans_sf"/>
</dbReference>
<feature type="transmembrane region" description="Helical" evidence="7">
    <location>
        <begin position="355"/>
        <end position="381"/>
    </location>
</feature>
<keyword evidence="5 7" id="KW-1133">Transmembrane helix</keyword>
<dbReference type="SUPFAM" id="SSF103473">
    <property type="entry name" value="MFS general substrate transporter"/>
    <property type="match status" value="1"/>
</dbReference>
<dbReference type="InterPro" id="IPR005828">
    <property type="entry name" value="MFS_sugar_transport-like"/>
</dbReference>
<accession>A0A1M6YE31</accession>
<dbReference type="PROSITE" id="PS50850">
    <property type="entry name" value="MFS"/>
    <property type="match status" value="1"/>
</dbReference>
<evidence type="ECO:0000256" key="3">
    <source>
        <dbReference type="ARBA" id="ARBA00022475"/>
    </source>
</evidence>
<keyword evidence="6 7" id="KW-0472">Membrane</keyword>
<feature type="transmembrane region" description="Helical" evidence="7">
    <location>
        <begin position="94"/>
        <end position="114"/>
    </location>
</feature>
<evidence type="ECO:0000313" key="11">
    <source>
        <dbReference type="Proteomes" id="UP000184120"/>
    </source>
</evidence>
<sequence length="460" mass="50411">MSTQNLTNAPSPTTEKNNIFQVIIASSVGTLIEWYDMFLAIILASVLSTQLFPNDGSSHFLETLAVVVSSFMFRPIGSLIFGSIGDRIGRKYSFLVSLIMMGSATFLIGCIPTFESVGWFAPILLLVCRIMQGLAISGEYAGAVIYVAEHAPAKKRGFYTGFIQATVPIGLLLCLLVVFLTQSVLSEETFASFGWRIPFLFSGFLVVLSYFIRKRLHESPIFEQLKKEGKTSKTPIKDAFTTPGNVKLMLKAIFGGNAAQSTIMQTTLFVTLFFLQRAVNLPYETVLIVVLCSTLFSSFFYQWFGAISDKIGRKPVMLGGMICSFILIPLSFYLYMQLGNPEGLKEVHSISNLAVVGIIVVSLVTSIAGAATYGPLGAFMLEIFPTKIRYTSMGFAQNMGNGFIGGATTFITELIKSTIIVSAAMSPYIGLAYPLVLIFIAILVNYFTIPETYKTDLTEE</sequence>
<feature type="transmembrane region" description="Helical" evidence="7">
    <location>
        <begin position="158"/>
        <end position="181"/>
    </location>
</feature>
<dbReference type="OrthoDB" id="9783227at2"/>
<keyword evidence="4 7" id="KW-0812">Transmembrane</keyword>
<dbReference type="Proteomes" id="UP000650994">
    <property type="component" value="Unassembled WGS sequence"/>
</dbReference>
<feature type="domain" description="Major facilitator superfamily (MFS) profile" evidence="8">
    <location>
        <begin position="22"/>
        <end position="453"/>
    </location>
</feature>
<evidence type="ECO:0000256" key="7">
    <source>
        <dbReference type="SAM" id="Phobius"/>
    </source>
</evidence>
<feature type="transmembrane region" description="Helical" evidence="7">
    <location>
        <begin position="193"/>
        <end position="212"/>
    </location>
</feature>
<feature type="transmembrane region" description="Helical" evidence="7">
    <location>
        <begin position="316"/>
        <end position="335"/>
    </location>
</feature>
<evidence type="ECO:0000256" key="2">
    <source>
        <dbReference type="ARBA" id="ARBA00022448"/>
    </source>
</evidence>
<evidence type="ECO:0000256" key="4">
    <source>
        <dbReference type="ARBA" id="ARBA00022692"/>
    </source>
</evidence>
<evidence type="ECO:0000313" key="10">
    <source>
        <dbReference type="EMBL" id="SHL16285.1"/>
    </source>
</evidence>
<feature type="transmembrane region" description="Helical" evidence="7">
    <location>
        <begin position="252"/>
        <end position="274"/>
    </location>
</feature>
<reference evidence="9" key="5">
    <citation type="submission" date="2024-05" db="EMBL/GenBank/DDBJ databases">
        <authorList>
            <person name="Sun Q."/>
            <person name="Zhou Y."/>
        </authorList>
    </citation>
    <scope>NUCLEOTIDE SEQUENCE</scope>
    <source>
        <strain evidence="9">CGMCC 1.12707</strain>
    </source>
</reference>
<dbReference type="Proteomes" id="UP000184120">
    <property type="component" value="Unassembled WGS sequence"/>
</dbReference>
<reference evidence="11" key="3">
    <citation type="submission" date="2016-11" db="EMBL/GenBank/DDBJ databases">
        <authorList>
            <person name="Varghese N."/>
            <person name="Submissions S."/>
        </authorList>
    </citation>
    <scope>NUCLEOTIDE SEQUENCE [LARGE SCALE GENOMIC DNA]</scope>
    <source>
        <strain evidence="11">DSM 27989</strain>
    </source>
</reference>
<feature type="transmembrane region" description="Helical" evidence="7">
    <location>
        <begin position="402"/>
        <end position="425"/>
    </location>
</feature>
<protein>
    <submittedName>
        <fullName evidence="9">MFS transporter</fullName>
    </submittedName>
    <submittedName>
        <fullName evidence="10">Major Facilitator Superfamily protein</fullName>
    </submittedName>
</protein>
<dbReference type="PANTHER" id="PTHR43045">
    <property type="entry name" value="SHIKIMATE TRANSPORTER"/>
    <property type="match status" value="1"/>
</dbReference>
<reference evidence="9" key="1">
    <citation type="journal article" date="2014" name="Int. J. Syst. Evol. Microbiol.">
        <title>Complete genome of a new Firmicutes species belonging to the dominant human colonic microbiota ('Ruminococcus bicirculans') reveals two chromosomes and a selective capacity to utilize plant glucans.</title>
        <authorList>
            <consortium name="NISC Comparative Sequencing Program"/>
            <person name="Wegmann U."/>
            <person name="Louis P."/>
            <person name="Goesmann A."/>
            <person name="Henrissat B."/>
            <person name="Duncan S.H."/>
            <person name="Flint H.J."/>
        </authorList>
    </citation>
    <scope>NUCLEOTIDE SEQUENCE</scope>
    <source>
        <strain evidence="9">CGMCC 1.12707</strain>
    </source>
</reference>
<dbReference type="STRING" id="1434701.SAMN05443634_106203"/>
<dbReference type="PANTHER" id="PTHR43045:SF7">
    <property type="entry name" value="MAJOR FACILITATOR SUPERFAMILY TRANSPORTER"/>
    <property type="match status" value="1"/>
</dbReference>
<gene>
    <name evidence="9" type="ORF">GCM10010984_13970</name>
    <name evidence="10" type="ORF">SAMN05443634_106203</name>
</gene>
<reference evidence="10" key="2">
    <citation type="submission" date="2016-11" db="EMBL/GenBank/DDBJ databases">
        <authorList>
            <person name="Jaros S."/>
            <person name="Januszkiewicz K."/>
            <person name="Wedrychowicz H."/>
        </authorList>
    </citation>
    <scope>NUCLEOTIDE SEQUENCE [LARGE SCALE GENOMIC DNA]</scope>
    <source>
        <strain evidence="10">DSM 27989</strain>
    </source>
</reference>
<dbReference type="AlphaFoldDB" id="A0A1M6YE31"/>
<feature type="transmembrane region" description="Helical" evidence="7">
    <location>
        <begin position="120"/>
        <end position="146"/>
    </location>
</feature>
<dbReference type="EMBL" id="FRBH01000006">
    <property type="protein sequence ID" value="SHL16285.1"/>
    <property type="molecule type" value="Genomic_DNA"/>
</dbReference>
<evidence type="ECO:0000313" key="9">
    <source>
        <dbReference type="EMBL" id="GGE97601.1"/>
    </source>
</evidence>
<keyword evidence="12" id="KW-1185">Reference proteome</keyword>
<keyword evidence="3" id="KW-1003">Cell membrane</keyword>